<evidence type="ECO:0000256" key="1">
    <source>
        <dbReference type="ARBA" id="ARBA00004990"/>
    </source>
</evidence>
<dbReference type="Gene3D" id="3.40.50.620">
    <property type="entry name" value="HUPs"/>
    <property type="match status" value="1"/>
</dbReference>
<comment type="similarity">
    <text evidence="2">Belongs to the pantothenate synthetase family.</text>
</comment>
<evidence type="ECO:0000313" key="9">
    <source>
        <dbReference type="EMBL" id="BDZ45186.1"/>
    </source>
</evidence>
<evidence type="ECO:0000256" key="5">
    <source>
        <dbReference type="ARBA" id="ARBA00022655"/>
    </source>
</evidence>
<evidence type="ECO:0000256" key="8">
    <source>
        <dbReference type="ARBA" id="ARBA00048258"/>
    </source>
</evidence>
<evidence type="ECO:0000256" key="4">
    <source>
        <dbReference type="ARBA" id="ARBA00022598"/>
    </source>
</evidence>
<protein>
    <recommendedName>
        <fullName evidence="3">pantoate--beta-alanine ligase (AMP-forming)</fullName>
        <ecNumber evidence="3">6.3.2.1</ecNumber>
    </recommendedName>
</protein>
<gene>
    <name evidence="9" type="ORF">GCM10025866_10950</name>
</gene>
<dbReference type="EC" id="6.3.2.1" evidence="3"/>
<keyword evidence="6" id="KW-0547">Nucleotide-binding</keyword>
<dbReference type="PANTHER" id="PTHR21299:SF1">
    <property type="entry name" value="PANTOATE--BETA-ALANINE LIGASE"/>
    <property type="match status" value="1"/>
</dbReference>
<evidence type="ECO:0000313" key="10">
    <source>
        <dbReference type="Proteomes" id="UP001321498"/>
    </source>
</evidence>
<reference evidence="10" key="1">
    <citation type="journal article" date="2019" name="Int. J. Syst. Evol. Microbiol.">
        <title>The Global Catalogue of Microorganisms (GCM) 10K type strain sequencing project: providing services to taxonomists for standard genome sequencing and annotation.</title>
        <authorList>
            <consortium name="The Broad Institute Genomics Platform"/>
            <consortium name="The Broad Institute Genome Sequencing Center for Infectious Disease"/>
            <person name="Wu L."/>
            <person name="Ma J."/>
        </authorList>
    </citation>
    <scope>NUCLEOTIDE SEQUENCE [LARGE SCALE GENOMIC DNA]</scope>
    <source>
        <strain evidence="10">NBRC 108725</strain>
    </source>
</reference>
<evidence type="ECO:0000256" key="2">
    <source>
        <dbReference type="ARBA" id="ARBA00009256"/>
    </source>
</evidence>
<dbReference type="SUPFAM" id="SSF52374">
    <property type="entry name" value="Nucleotidylyl transferase"/>
    <property type="match status" value="1"/>
</dbReference>
<proteinExistence type="inferred from homology"/>
<evidence type="ECO:0000256" key="3">
    <source>
        <dbReference type="ARBA" id="ARBA00012219"/>
    </source>
</evidence>
<dbReference type="Gene3D" id="3.30.1300.10">
    <property type="entry name" value="Pantoate-beta-alanine ligase, C-terminal domain"/>
    <property type="match status" value="1"/>
</dbReference>
<name>A0ABM8GAE8_9MICO</name>
<keyword evidence="5" id="KW-0566">Pantothenate biosynthesis</keyword>
<comment type="pathway">
    <text evidence="1">Cofactor biosynthesis; (R)-pantothenate biosynthesis; (R)-pantothenate from (R)-pantoate and beta-alanine: step 1/1.</text>
</comment>
<comment type="catalytic activity">
    <reaction evidence="8">
        <text>(R)-pantoate + beta-alanine + ATP = (R)-pantothenate + AMP + diphosphate + H(+)</text>
        <dbReference type="Rhea" id="RHEA:10912"/>
        <dbReference type="ChEBI" id="CHEBI:15378"/>
        <dbReference type="ChEBI" id="CHEBI:15980"/>
        <dbReference type="ChEBI" id="CHEBI:29032"/>
        <dbReference type="ChEBI" id="CHEBI:30616"/>
        <dbReference type="ChEBI" id="CHEBI:33019"/>
        <dbReference type="ChEBI" id="CHEBI:57966"/>
        <dbReference type="ChEBI" id="CHEBI:456215"/>
        <dbReference type="EC" id="6.3.2.1"/>
    </reaction>
</comment>
<evidence type="ECO:0000256" key="6">
    <source>
        <dbReference type="ARBA" id="ARBA00022741"/>
    </source>
</evidence>
<dbReference type="InterPro" id="IPR003721">
    <property type="entry name" value="Pantoate_ligase"/>
</dbReference>
<keyword evidence="7" id="KW-0067">ATP-binding</keyword>
<organism evidence="9 10">
    <name type="scientific">Naasia aerilata</name>
    <dbReference type="NCBI Taxonomy" id="1162966"/>
    <lineage>
        <taxon>Bacteria</taxon>
        <taxon>Bacillati</taxon>
        <taxon>Actinomycetota</taxon>
        <taxon>Actinomycetes</taxon>
        <taxon>Micrococcales</taxon>
        <taxon>Microbacteriaceae</taxon>
        <taxon>Naasia</taxon>
    </lineage>
</organism>
<sequence>MLTVVAKLLNIVGPNTVVFGQKDAQQVFLVQQMVRDLDFPVTVDVVETVRDTDGLALSSRNARLDPRARSAARALHTALEAAVSAADRGGVDSCVAAAQSALMGEPLVKLDYLAVVDPATFRPVDDGFRGPVRILIAATVDGTRLIDNDAAYLG</sequence>
<accession>A0ABM8GAE8</accession>
<dbReference type="EMBL" id="AP027731">
    <property type="protein sequence ID" value="BDZ45186.1"/>
    <property type="molecule type" value="Genomic_DNA"/>
</dbReference>
<evidence type="ECO:0000256" key="7">
    <source>
        <dbReference type="ARBA" id="ARBA00022840"/>
    </source>
</evidence>
<dbReference type="InterPro" id="IPR042176">
    <property type="entry name" value="Pantoate_ligase_C"/>
</dbReference>
<keyword evidence="10" id="KW-1185">Reference proteome</keyword>
<dbReference type="PANTHER" id="PTHR21299">
    <property type="entry name" value="CYTIDYLATE KINASE/PANTOATE-BETA-ALANINE LIGASE"/>
    <property type="match status" value="1"/>
</dbReference>
<dbReference type="Pfam" id="PF02569">
    <property type="entry name" value="Pantoate_ligase"/>
    <property type="match status" value="1"/>
</dbReference>
<keyword evidence="4" id="KW-0436">Ligase</keyword>
<dbReference type="InterPro" id="IPR014729">
    <property type="entry name" value="Rossmann-like_a/b/a_fold"/>
</dbReference>
<dbReference type="Proteomes" id="UP001321498">
    <property type="component" value="Chromosome"/>
</dbReference>